<organism evidence="3 4">
    <name type="scientific">Antarcticimicrobium sediminis</name>
    <dbReference type="NCBI Taxonomy" id="2546227"/>
    <lineage>
        <taxon>Bacteria</taxon>
        <taxon>Pseudomonadati</taxon>
        <taxon>Pseudomonadota</taxon>
        <taxon>Alphaproteobacteria</taxon>
        <taxon>Rhodobacterales</taxon>
        <taxon>Paracoccaceae</taxon>
        <taxon>Antarcticimicrobium</taxon>
    </lineage>
</organism>
<evidence type="ECO:0000313" key="4">
    <source>
        <dbReference type="Proteomes" id="UP000294662"/>
    </source>
</evidence>
<reference evidence="3 4" key="1">
    <citation type="submission" date="2019-03" db="EMBL/GenBank/DDBJ databases">
        <authorList>
            <person name="Zhang S."/>
        </authorList>
    </citation>
    <scope>NUCLEOTIDE SEQUENCE [LARGE SCALE GENOMIC DNA]</scope>
    <source>
        <strain evidence="3 4">S4J41</strain>
    </source>
</reference>
<dbReference type="GO" id="GO:0005886">
    <property type="term" value="C:plasma membrane"/>
    <property type="evidence" value="ECO:0007669"/>
    <property type="project" value="TreeGrafter"/>
</dbReference>
<accession>A0A4R5EPV7</accession>
<evidence type="ECO:0000313" key="3">
    <source>
        <dbReference type="EMBL" id="TDE36694.1"/>
    </source>
</evidence>
<keyword evidence="1" id="KW-0175">Coiled coil</keyword>
<dbReference type="EMBL" id="SMFP01000009">
    <property type="protein sequence ID" value="TDE36694.1"/>
    <property type="molecule type" value="Genomic_DNA"/>
</dbReference>
<protein>
    <submittedName>
        <fullName evidence="3">AsmA family protein</fullName>
    </submittedName>
</protein>
<dbReference type="InterPro" id="IPR052894">
    <property type="entry name" value="AsmA-related"/>
</dbReference>
<evidence type="ECO:0000259" key="2">
    <source>
        <dbReference type="Pfam" id="PF05170"/>
    </source>
</evidence>
<feature type="coiled-coil region" evidence="1">
    <location>
        <begin position="586"/>
        <end position="613"/>
    </location>
</feature>
<keyword evidence="4" id="KW-1185">Reference proteome</keyword>
<gene>
    <name evidence="3" type="ORF">E1B25_14365</name>
</gene>
<dbReference type="Proteomes" id="UP000294662">
    <property type="component" value="Unassembled WGS sequence"/>
</dbReference>
<dbReference type="Pfam" id="PF05170">
    <property type="entry name" value="AsmA"/>
    <property type="match status" value="2"/>
</dbReference>
<name>A0A4R5EPV7_9RHOB</name>
<dbReference type="PANTHER" id="PTHR30441">
    <property type="entry name" value="DUF748 DOMAIN-CONTAINING PROTEIN"/>
    <property type="match status" value="1"/>
</dbReference>
<dbReference type="InterPro" id="IPR007844">
    <property type="entry name" value="AsmA"/>
</dbReference>
<feature type="domain" description="AsmA" evidence="2">
    <location>
        <begin position="253"/>
        <end position="522"/>
    </location>
</feature>
<dbReference type="OrthoDB" id="5439561at2"/>
<sequence>MKWIFRIIAIVLVAVALAVVGILFLPSERIAQIAADQIEAQTGRAVRIEGGVQVSVWPVLGAETGPVTLANADWAGAEPMLQADGLAIGVDAAALIGGTVRVTRIVAERPVLNLTTRADGTGNWVFGTDASATTSETGSTTVPPITLDRLELTGARLFYSDAGAAPVALGPLDLVLDWPHGQEAADVTARLSHNGAAIDLTARITAMEGLLAGKVVPLSASASLGKARLEFDGRASLAGAAAGRVTAKSPDTAALMSALGLGAVDLPKGAGRSAELTTNATYTADGRLSLRDLALVLDQNKITGAADVTLAGTPRVVAELSAGALDLSALGGGESTGSGSSGGGSEDGWSKTPIDASALGLVDGVIKLHAQSIDTGTVKLGPTEAALTLERSRAVLKLNPAAVFGGSLSGELVANARKGFSVRGDLSAKDMDMTALLRDLVGIDRFSGKGEARVAFLGSGASVDAIMRSLSGEGSLSVGRGVISGIDLDKLFRSGAVTGGTTVFDSLKASYRIEGGNLQNDDLLLLLSSFKVAGAGRVGLGARDLDYLVTPTAFESEGSTGLQVPVRFTGPWSNPRIRPDLDAATKVRLEEQKDKLEQKAKEKLQEKLNLTIEDGQSTEEAIKDRLEDEAAKQLKKLFGSD</sequence>
<dbReference type="AlphaFoldDB" id="A0A4R5EPV7"/>
<dbReference type="GO" id="GO:0090313">
    <property type="term" value="P:regulation of protein targeting to membrane"/>
    <property type="evidence" value="ECO:0007669"/>
    <property type="project" value="TreeGrafter"/>
</dbReference>
<proteinExistence type="predicted"/>
<dbReference type="PANTHER" id="PTHR30441:SF4">
    <property type="entry name" value="PROTEIN ASMA"/>
    <property type="match status" value="1"/>
</dbReference>
<feature type="domain" description="AsmA" evidence="2">
    <location>
        <begin position="6"/>
        <end position="160"/>
    </location>
</feature>
<dbReference type="RefSeq" id="WP_132830207.1">
    <property type="nucleotide sequence ID" value="NZ_SMFP01000009.1"/>
</dbReference>
<comment type="caution">
    <text evidence="3">The sequence shown here is derived from an EMBL/GenBank/DDBJ whole genome shotgun (WGS) entry which is preliminary data.</text>
</comment>
<evidence type="ECO:0000256" key="1">
    <source>
        <dbReference type="SAM" id="Coils"/>
    </source>
</evidence>